<dbReference type="InterPro" id="IPR050532">
    <property type="entry name" value="Globin-like_OT"/>
</dbReference>
<evidence type="ECO:0000256" key="2">
    <source>
        <dbReference type="ARBA" id="ARBA00022723"/>
    </source>
</evidence>
<dbReference type="InterPro" id="IPR009050">
    <property type="entry name" value="Globin-like_sf"/>
</dbReference>
<dbReference type="GO" id="GO:0020037">
    <property type="term" value="F:heme binding"/>
    <property type="evidence" value="ECO:0007669"/>
    <property type="project" value="InterPro"/>
</dbReference>
<name>A0A9P1IXG4_9PELO</name>
<dbReference type="InterPro" id="IPR012292">
    <property type="entry name" value="Globin/Proto"/>
</dbReference>
<evidence type="ECO:0000256" key="3">
    <source>
        <dbReference type="ARBA" id="ARBA00023004"/>
    </source>
</evidence>
<keyword evidence="4" id="KW-0561">Oxygen transport</keyword>
<dbReference type="Pfam" id="PF00042">
    <property type="entry name" value="Globin"/>
    <property type="match status" value="1"/>
</dbReference>
<dbReference type="AlphaFoldDB" id="A0A9P1IXG4"/>
<comment type="similarity">
    <text evidence="4">Belongs to the globin family.</text>
</comment>
<evidence type="ECO:0000256" key="1">
    <source>
        <dbReference type="ARBA" id="ARBA00022617"/>
    </source>
</evidence>
<dbReference type="Gene3D" id="1.10.490.10">
    <property type="entry name" value="Globins"/>
    <property type="match status" value="1"/>
</dbReference>
<dbReference type="OrthoDB" id="436496at2759"/>
<dbReference type="PANTHER" id="PTHR46458:SF6">
    <property type="entry name" value="GLOBIN FAMILY PROFILE DOMAIN-CONTAINING PROTEIN"/>
    <property type="match status" value="1"/>
</dbReference>
<reference evidence="6" key="1">
    <citation type="submission" date="2022-11" db="EMBL/GenBank/DDBJ databases">
        <authorList>
            <person name="Kikuchi T."/>
        </authorList>
    </citation>
    <scope>NUCLEOTIDE SEQUENCE</scope>
    <source>
        <strain evidence="6">PS1010</strain>
    </source>
</reference>
<gene>
    <name evidence="6" type="ORF">CAMP_LOCUS15143</name>
</gene>
<keyword evidence="1 4" id="KW-0349">Heme</keyword>
<dbReference type="GO" id="GO:0046872">
    <property type="term" value="F:metal ion binding"/>
    <property type="evidence" value="ECO:0007669"/>
    <property type="project" value="UniProtKB-KW"/>
</dbReference>
<comment type="caution">
    <text evidence="6">The sequence shown here is derived from an EMBL/GenBank/DDBJ whole genome shotgun (WGS) entry which is preliminary data.</text>
</comment>
<dbReference type="PANTHER" id="PTHR46458">
    <property type="entry name" value="BLR2807 PROTEIN"/>
    <property type="match status" value="1"/>
</dbReference>
<evidence type="ECO:0000313" key="7">
    <source>
        <dbReference type="Proteomes" id="UP001152747"/>
    </source>
</evidence>
<keyword evidence="7" id="KW-1185">Reference proteome</keyword>
<keyword evidence="2" id="KW-0479">Metal-binding</keyword>
<keyword evidence="4" id="KW-0813">Transport</keyword>
<dbReference type="GO" id="GO:0019825">
    <property type="term" value="F:oxygen binding"/>
    <property type="evidence" value="ECO:0007669"/>
    <property type="project" value="InterPro"/>
</dbReference>
<protein>
    <recommendedName>
        <fullName evidence="5">Globin domain-containing protein</fullName>
    </recommendedName>
</protein>
<keyword evidence="3" id="KW-0408">Iron</keyword>
<dbReference type="GO" id="GO:0005344">
    <property type="term" value="F:oxygen carrier activity"/>
    <property type="evidence" value="ECO:0007669"/>
    <property type="project" value="UniProtKB-KW"/>
</dbReference>
<proteinExistence type="inferred from homology"/>
<dbReference type="InterPro" id="IPR000971">
    <property type="entry name" value="Globin"/>
</dbReference>
<accession>A0A9P1IXG4</accession>
<feature type="domain" description="Globin" evidence="5">
    <location>
        <begin position="132"/>
        <end position="217"/>
    </location>
</feature>
<dbReference type="SUPFAM" id="SSF46458">
    <property type="entry name" value="Globin-like"/>
    <property type="match status" value="1"/>
</dbReference>
<organism evidence="6 7">
    <name type="scientific">Caenorhabditis angaria</name>
    <dbReference type="NCBI Taxonomy" id="860376"/>
    <lineage>
        <taxon>Eukaryota</taxon>
        <taxon>Metazoa</taxon>
        <taxon>Ecdysozoa</taxon>
        <taxon>Nematoda</taxon>
        <taxon>Chromadorea</taxon>
        <taxon>Rhabditida</taxon>
        <taxon>Rhabditina</taxon>
        <taxon>Rhabditomorpha</taxon>
        <taxon>Rhabditoidea</taxon>
        <taxon>Rhabditidae</taxon>
        <taxon>Peloderinae</taxon>
        <taxon>Caenorhabditis</taxon>
    </lineage>
</organism>
<dbReference type="Proteomes" id="UP001152747">
    <property type="component" value="Unassembled WGS sequence"/>
</dbReference>
<sequence length="388" mass="45445">MEGGKMYEEYRISELVNETLTKVIDKAQHNHERLSSIKKLQSIEEVHEYEQLSKDLEEEYRKSVQVIEDTFEPARTHWIQLQKSNKQGLAIRSCFLLMLEKYPHVRPIWGFGKTIDDGKDDAWKPELVEDFYFRHHCASLQAAMNMIIKNKDDRNGLRRMLNEMGGHHFFYDACEPHFEIFRECFLAGMKMVLNGGDALDEEIEQSWIMLLETIRTHMSEGIEIQRLNYLSQTIIPAEMDEVKEHWKRVREFGLEKAGIILCDVACKKYKELIRSHNLRMKLPSGAEKGSTSYKLLASQIVQAFDQTIESYRVEDGFCGLVENIRDFVVTFLVVDVSPPLMRRAIIEGLVFMLSQVLRISHVKEDFVHIWNKIYRVMEQAMIANIIDY</sequence>
<dbReference type="EMBL" id="CANHGI010000005">
    <property type="protein sequence ID" value="CAI5452506.1"/>
    <property type="molecule type" value="Genomic_DNA"/>
</dbReference>
<evidence type="ECO:0000313" key="6">
    <source>
        <dbReference type="EMBL" id="CAI5452506.1"/>
    </source>
</evidence>
<evidence type="ECO:0000259" key="5">
    <source>
        <dbReference type="Pfam" id="PF00042"/>
    </source>
</evidence>
<evidence type="ECO:0000256" key="4">
    <source>
        <dbReference type="RuleBase" id="RU000356"/>
    </source>
</evidence>
<dbReference type="CDD" id="cd01040">
    <property type="entry name" value="Mb-like"/>
    <property type="match status" value="1"/>
</dbReference>
<dbReference type="InterPro" id="IPR044399">
    <property type="entry name" value="Mb-like_M"/>
</dbReference>